<sequence>MDLNHFVFSLLCAMLYSGRAFCDLEEEKTKLREKMTGLLKKMSNGSRSFESDMAIFKLINLPNLIRMRRSIGVYLNTELEPHTEKLIANILSSGKRCYIPRRNGTGMDMVILRSMEEYAELKVNELGFKEPNLHEFRENALSDGGVDVLIMPGLAFTLNGRRLGRGGGMYEKYLESIRPRFNPTLIGLAFEVQILREIPHDEHDIKLDTVVHSKYRGSAMF</sequence>
<dbReference type="SUPFAM" id="SSF100950">
    <property type="entry name" value="NagB/RpiA/CoA transferase-like"/>
    <property type="match status" value="1"/>
</dbReference>
<keyword evidence="7" id="KW-0479">Metal-binding</keyword>
<evidence type="ECO:0000256" key="2">
    <source>
        <dbReference type="ARBA" id="ARBA00022741"/>
    </source>
</evidence>
<feature type="binding site" evidence="6">
    <location>
        <begin position="28"/>
        <end position="32"/>
    </location>
    <ligand>
        <name>ATP</name>
        <dbReference type="ChEBI" id="CHEBI:30616"/>
    </ligand>
</feature>
<name>A0A9P0AGV2_BEMTA</name>
<dbReference type="InterPro" id="IPR024185">
    <property type="entry name" value="FTHF_cligase-like_sf"/>
</dbReference>
<dbReference type="PANTHER" id="PTHR23407:SF1">
    <property type="entry name" value="5-FORMYLTETRAHYDROFOLATE CYCLO-LIGASE"/>
    <property type="match status" value="1"/>
</dbReference>
<evidence type="ECO:0000313" key="10">
    <source>
        <dbReference type="Proteomes" id="UP001152759"/>
    </source>
</evidence>
<dbReference type="InterPro" id="IPR037171">
    <property type="entry name" value="NagB/RpiA_transferase-like"/>
</dbReference>
<keyword evidence="8" id="KW-0732">Signal</keyword>
<evidence type="ECO:0000256" key="6">
    <source>
        <dbReference type="PIRSR" id="PIRSR006806-1"/>
    </source>
</evidence>
<comment type="catalytic activity">
    <reaction evidence="4 7">
        <text>(6S)-5-formyl-5,6,7,8-tetrahydrofolate + ATP = (6R)-5,10-methenyltetrahydrofolate + ADP + phosphate</text>
        <dbReference type="Rhea" id="RHEA:10488"/>
        <dbReference type="ChEBI" id="CHEBI:30616"/>
        <dbReference type="ChEBI" id="CHEBI:43474"/>
        <dbReference type="ChEBI" id="CHEBI:57455"/>
        <dbReference type="ChEBI" id="CHEBI:57457"/>
        <dbReference type="ChEBI" id="CHEBI:456216"/>
        <dbReference type="EC" id="6.3.3.2"/>
    </reaction>
</comment>
<dbReference type="GO" id="GO:0046872">
    <property type="term" value="F:metal ion binding"/>
    <property type="evidence" value="ECO:0007669"/>
    <property type="project" value="UniProtKB-KW"/>
</dbReference>
<feature type="binding site" evidence="6">
    <location>
        <position position="80"/>
    </location>
    <ligand>
        <name>substrate</name>
    </ligand>
</feature>
<dbReference type="Gene3D" id="3.40.50.10420">
    <property type="entry name" value="NagB/RpiA/CoA transferase-like"/>
    <property type="match status" value="1"/>
</dbReference>
<protein>
    <recommendedName>
        <fullName evidence="5 7">5-formyltetrahydrofolate cyclo-ligase</fullName>
        <ecNumber evidence="5 7">6.3.3.2</ecNumber>
    </recommendedName>
</protein>
<evidence type="ECO:0000256" key="5">
    <source>
        <dbReference type="ARBA" id="ARBA00038966"/>
    </source>
</evidence>
<keyword evidence="2 6" id="KW-0547">Nucleotide-binding</keyword>
<feature type="chain" id="PRO_5040482692" description="5-formyltetrahydrofolate cyclo-ligase" evidence="8">
    <location>
        <begin position="21"/>
        <end position="221"/>
    </location>
</feature>
<keyword evidence="10" id="KW-1185">Reference proteome</keyword>
<accession>A0A9P0AGV2</accession>
<dbReference type="GO" id="GO:0005739">
    <property type="term" value="C:mitochondrion"/>
    <property type="evidence" value="ECO:0007669"/>
    <property type="project" value="TreeGrafter"/>
</dbReference>
<dbReference type="KEGG" id="btab:109043707"/>
<feature type="binding site" evidence="6">
    <location>
        <position position="75"/>
    </location>
    <ligand>
        <name>substrate</name>
    </ligand>
</feature>
<dbReference type="GO" id="GO:0005524">
    <property type="term" value="F:ATP binding"/>
    <property type="evidence" value="ECO:0007669"/>
    <property type="project" value="UniProtKB-KW"/>
</dbReference>
<evidence type="ECO:0000256" key="3">
    <source>
        <dbReference type="ARBA" id="ARBA00022840"/>
    </source>
</evidence>
<comment type="similarity">
    <text evidence="1 7">Belongs to the 5-formyltetrahydrofolate cyclo-ligase family.</text>
</comment>
<evidence type="ECO:0000256" key="7">
    <source>
        <dbReference type="RuleBase" id="RU361279"/>
    </source>
</evidence>
<proteinExistence type="inferred from homology"/>
<dbReference type="PANTHER" id="PTHR23407">
    <property type="entry name" value="ATPASE INHIBITOR/5-FORMYLTETRAHYDROFOLATE CYCLO-LIGASE"/>
    <property type="match status" value="1"/>
</dbReference>
<feature type="binding site" evidence="6">
    <location>
        <begin position="162"/>
        <end position="170"/>
    </location>
    <ligand>
        <name>ATP</name>
        <dbReference type="ChEBI" id="CHEBI:30616"/>
    </ligand>
</feature>
<evidence type="ECO:0000256" key="8">
    <source>
        <dbReference type="SAM" id="SignalP"/>
    </source>
</evidence>
<organism evidence="9 10">
    <name type="scientific">Bemisia tabaci</name>
    <name type="common">Sweetpotato whitefly</name>
    <name type="synonym">Aleurodes tabaci</name>
    <dbReference type="NCBI Taxonomy" id="7038"/>
    <lineage>
        <taxon>Eukaryota</taxon>
        <taxon>Metazoa</taxon>
        <taxon>Ecdysozoa</taxon>
        <taxon>Arthropoda</taxon>
        <taxon>Hexapoda</taxon>
        <taxon>Insecta</taxon>
        <taxon>Pterygota</taxon>
        <taxon>Neoptera</taxon>
        <taxon>Paraneoptera</taxon>
        <taxon>Hemiptera</taxon>
        <taxon>Sternorrhyncha</taxon>
        <taxon>Aleyrodoidea</taxon>
        <taxon>Aleyrodidae</taxon>
        <taxon>Aleyrodinae</taxon>
        <taxon>Bemisia</taxon>
    </lineage>
</organism>
<evidence type="ECO:0000256" key="4">
    <source>
        <dbReference type="ARBA" id="ARBA00036539"/>
    </source>
</evidence>
<reference evidence="9" key="1">
    <citation type="submission" date="2021-12" db="EMBL/GenBank/DDBJ databases">
        <authorList>
            <person name="King R."/>
        </authorList>
    </citation>
    <scope>NUCLEOTIDE SEQUENCE</scope>
</reference>
<evidence type="ECO:0000313" key="9">
    <source>
        <dbReference type="EMBL" id="CAH0391537.1"/>
    </source>
</evidence>
<dbReference type="AlphaFoldDB" id="A0A9P0AGV2"/>
<comment type="cofactor">
    <cofactor evidence="7">
        <name>Mg(2+)</name>
        <dbReference type="ChEBI" id="CHEBI:18420"/>
    </cofactor>
</comment>
<keyword evidence="7" id="KW-0460">Magnesium</keyword>
<dbReference type="GO" id="GO:0030272">
    <property type="term" value="F:5-formyltetrahydrofolate cyclo-ligase activity"/>
    <property type="evidence" value="ECO:0007669"/>
    <property type="project" value="UniProtKB-EC"/>
</dbReference>
<dbReference type="GO" id="GO:0009396">
    <property type="term" value="P:folic acid-containing compound biosynthetic process"/>
    <property type="evidence" value="ECO:0007669"/>
    <property type="project" value="TreeGrafter"/>
</dbReference>
<dbReference type="GO" id="GO:0035999">
    <property type="term" value="P:tetrahydrofolate interconversion"/>
    <property type="evidence" value="ECO:0007669"/>
    <property type="project" value="TreeGrafter"/>
</dbReference>
<gene>
    <name evidence="9" type="ORF">BEMITA_LOCUS10139</name>
</gene>
<dbReference type="InterPro" id="IPR002698">
    <property type="entry name" value="FTHF_cligase"/>
</dbReference>
<dbReference type="Proteomes" id="UP001152759">
    <property type="component" value="Chromosome 6"/>
</dbReference>
<dbReference type="Pfam" id="PF01812">
    <property type="entry name" value="5-FTHF_cyc-lig"/>
    <property type="match status" value="1"/>
</dbReference>
<feature type="signal peptide" evidence="8">
    <location>
        <begin position="1"/>
        <end position="20"/>
    </location>
</feature>
<dbReference type="PIRSF" id="PIRSF006806">
    <property type="entry name" value="FTHF_cligase"/>
    <property type="match status" value="1"/>
</dbReference>
<dbReference type="NCBIfam" id="TIGR02727">
    <property type="entry name" value="MTHFS_bact"/>
    <property type="match status" value="1"/>
</dbReference>
<dbReference type="EMBL" id="OU963867">
    <property type="protein sequence ID" value="CAH0391537.1"/>
    <property type="molecule type" value="Genomic_DNA"/>
</dbReference>
<keyword evidence="3 6" id="KW-0067">ATP-binding</keyword>
<dbReference type="EC" id="6.3.3.2" evidence="5 7"/>
<evidence type="ECO:0000256" key="1">
    <source>
        <dbReference type="ARBA" id="ARBA00010638"/>
    </source>
</evidence>